<dbReference type="InterPro" id="IPR051532">
    <property type="entry name" value="Ester_Hydrolysis_Enzymes"/>
</dbReference>
<evidence type="ECO:0000256" key="2">
    <source>
        <dbReference type="ARBA" id="ARBA00022729"/>
    </source>
</evidence>
<dbReference type="EC" id="3.1.1.5" evidence="6"/>
<dbReference type="RefSeq" id="WP_269579552.1">
    <property type="nucleotide sequence ID" value="NZ_CP114588.1"/>
</dbReference>
<organism evidence="6 7">
    <name type="scientific">Salinivibrio kushneri</name>
    <dbReference type="NCBI Taxonomy" id="1908198"/>
    <lineage>
        <taxon>Bacteria</taxon>
        <taxon>Pseudomonadati</taxon>
        <taxon>Pseudomonadota</taxon>
        <taxon>Gammaproteobacteria</taxon>
        <taxon>Vibrionales</taxon>
        <taxon>Vibrionaceae</taxon>
        <taxon>Salinivibrio</taxon>
    </lineage>
</organism>
<accession>A0AA47LS13</accession>
<dbReference type="Pfam" id="PF13472">
    <property type="entry name" value="Lipase_GDSL_2"/>
    <property type="match status" value="1"/>
</dbReference>
<reference evidence="6" key="1">
    <citation type="submission" date="2022-09" db="EMBL/GenBank/DDBJ databases">
        <authorList>
            <person name="Li Z.-J."/>
        </authorList>
    </citation>
    <scope>NUCLEOTIDE SEQUENCE</scope>
    <source>
        <strain evidence="6">TGB11</strain>
    </source>
</reference>
<feature type="signal peptide" evidence="4">
    <location>
        <begin position="1"/>
        <end position="18"/>
    </location>
</feature>
<protein>
    <submittedName>
        <fullName evidence="6">Multifunctional acyl-CoA thioesterase I/protease I/lysophospholipase L1</fullName>
        <ecNumber evidence="6">3.1.1.5</ecNumber>
        <ecNumber evidence="6">3.1.2.14</ecNumber>
        <ecNumber evidence="6">3.1.2.2</ecNumber>
    </submittedName>
</protein>
<dbReference type="GO" id="GO:0006629">
    <property type="term" value="P:lipid metabolic process"/>
    <property type="evidence" value="ECO:0007669"/>
    <property type="project" value="InterPro"/>
</dbReference>
<dbReference type="Proteomes" id="UP001164748">
    <property type="component" value="Chromosome"/>
</dbReference>
<dbReference type="InterPro" id="IPR008265">
    <property type="entry name" value="Lipase_GDSL_AS"/>
</dbReference>
<dbReference type="InterPro" id="IPR036514">
    <property type="entry name" value="SGNH_hydro_sf"/>
</dbReference>
<sequence>MLRILTLLCFLWVSSASAQTLLVLGDSLSAGYQMAAEQAWPAKLPRALNDHDVEVEVINASISGDTTANGLQRLPQLLERHQPEWVLIELGGNDGLRGWPFNRIRDNLEQLITQTRAADATPLLVQIQIPPNYGQRYAQGFADIYPTLAEQTQTPLLPFFMETVIQKPEWMRDDGIHPMPAAQPWIADFMAEKLAPYLSDAPQS</sequence>
<keyword evidence="3 6" id="KW-0378">Hydrolase</keyword>
<evidence type="ECO:0000256" key="4">
    <source>
        <dbReference type="SAM" id="SignalP"/>
    </source>
</evidence>
<dbReference type="GO" id="GO:0004622">
    <property type="term" value="F:phosphatidylcholine lysophospholipase activity"/>
    <property type="evidence" value="ECO:0007669"/>
    <property type="project" value="UniProtKB-EC"/>
</dbReference>
<dbReference type="NCBIfam" id="NF007819">
    <property type="entry name" value="PRK10528.1"/>
    <property type="match status" value="1"/>
</dbReference>
<dbReference type="CDD" id="cd01822">
    <property type="entry name" value="Lysophospholipase_L1_like"/>
    <property type="match status" value="1"/>
</dbReference>
<name>A0AA47LS13_9GAMM</name>
<dbReference type="SUPFAM" id="SSF52266">
    <property type="entry name" value="SGNH hydrolase"/>
    <property type="match status" value="1"/>
</dbReference>
<dbReference type="InterPro" id="IPR013830">
    <property type="entry name" value="SGNH_hydro"/>
</dbReference>
<dbReference type="FunFam" id="3.40.50.1110:FF:000001">
    <property type="entry name" value="Multifunctional acyl-CoA thioesterase I"/>
    <property type="match status" value="1"/>
</dbReference>
<evidence type="ECO:0000256" key="3">
    <source>
        <dbReference type="ARBA" id="ARBA00022801"/>
    </source>
</evidence>
<keyword evidence="2 4" id="KW-0732">Signal</keyword>
<feature type="chain" id="PRO_5041293044" evidence="4">
    <location>
        <begin position="19"/>
        <end position="204"/>
    </location>
</feature>
<dbReference type="PROSITE" id="PS01098">
    <property type="entry name" value="LIPASE_GDSL_SER"/>
    <property type="match status" value="1"/>
</dbReference>
<evidence type="ECO:0000259" key="5">
    <source>
        <dbReference type="Pfam" id="PF13472"/>
    </source>
</evidence>
<proteinExistence type="inferred from homology"/>
<evidence type="ECO:0000313" key="7">
    <source>
        <dbReference type="Proteomes" id="UP001164748"/>
    </source>
</evidence>
<dbReference type="EC" id="3.1.2.2" evidence="6"/>
<dbReference type="EC" id="3.1.2.14" evidence="6"/>
<gene>
    <name evidence="6" type="primary">tesA</name>
    <name evidence="6" type="ORF">N8M53_03905</name>
</gene>
<evidence type="ECO:0000256" key="1">
    <source>
        <dbReference type="ARBA" id="ARBA00008668"/>
    </source>
</evidence>
<dbReference type="EMBL" id="CP114588">
    <property type="protein sequence ID" value="WBA09360.1"/>
    <property type="molecule type" value="Genomic_DNA"/>
</dbReference>
<comment type="similarity">
    <text evidence="1">Belongs to the 'GDSL' lipolytic enzyme family.</text>
</comment>
<evidence type="ECO:0000313" key="6">
    <source>
        <dbReference type="EMBL" id="WBA09360.1"/>
    </source>
</evidence>
<dbReference type="AlphaFoldDB" id="A0AA47LS13"/>
<dbReference type="GO" id="GO:0016297">
    <property type="term" value="F:fatty acyl-[ACP] hydrolase activity"/>
    <property type="evidence" value="ECO:0007669"/>
    <property type="project" value="UniProtKB-EC"/>
</dbReference>
<dbReference type="PANTHER" id="PTHR30383:SF24">
    <property type="entry name" value="THIOESTERASE 1_PROTEASE 1_LYSOPHOSPHOLIPASE L1"/>
    <property type="match status" value="1"/>
</dbReference>
<dbReference type="PANTHER" id="PTHR30383">
    <property type="entry name" value="THIOESTERASE 1/PROTEASE 1/LYSOPHOSPHOLIPASE L1"/>
    <property type="match status" value="1"/>
</dbReference>
<feature type="domain" description="SGNH hydrolase-type esterase" evidence="5">
    <location>
        <begin position="23"/>
        <end position="181"/>
    </location>
</feature>
<dbReference type="Gene3D" id="3.40.50.1110">
    <property type="entry name" value="SGNH hydrolase"/>
    <property type="match status" value="1"/>
</dbReference>